<keyword evidence="1" id="KW-0812">Transmembrane</keyword>
<dbReference type="Proteomes" id="UP001501676">
    <property type="component" value="Unassembled WGS sequence"/>
</dbReference>
<proteinExistence type="predicted"/>
<evidence type="ECO:0000259" key="2">
    <source>
        <dbReference type="PROSITE" id="PS51910"/>
    </source>
</evidence>
<dbReference type="PANTHER" id="PTHR42976:SF1">
    <property type="entry name" value="GH18 DOMAIN-CONTAINING PROTEIN-RELATED"/>
    <property type="match status" value="1"/>
</dbReference>
<sequence length="356" mass="36812">MARGQRRRQSGPGRWVLVGVAVVAAIAAAATVLVLQNRGSDEGVAESSTANTELSTVYAPYVYMTLADRPTLTQIAEKTGANALHLAFAITKGDTCSLTWDGTTALDTYKNEITAATDKGIEVIVSSGGAAGGEVAEACQTAEATQEQLQKLIDLGVRYLDFDVEGEERVVNATANTARAQAIAALQEKYADLKVSFTLAAAPPTAADKAAGAASTAPWVAAVDAGVAIDRINLMTMNFGGDIASQDMGAAATAAATGLHAQIQSIQGVEAAEAWGMVGITPMIGVNDVTAETFSLENAETIADFVTTNGVGMLSYWSVGRDTQCGADVTEQPVPTCSGVEQSDYAFASAFKTVLR</sequence>
<dbReference type="InterPro" id="IPR052750">
    <property type="entry name" value="GH18_Chitinase"/>
</dbReference>
<gene>
    <name evidence="3" type="ORF">GCM10020369_28130</name>
</gene>
<evidence type="ECO:0000313" key="3">
    <source>
        <dbReference type="EMBL" id="GAA3387055.1"/>
    </source>
</evidence>
<evidence type="ECO:0000313" key="4">
    <source>
        <dbReference type="Proteomes" id="UP001501676"/>
    </source>
</evidence>
<feature type="domain" description="GH18" evidence="2">
    <location>
        <begin position="58"/>
        <end position="356"/>
    </location>
</feature>
<dbReference type="RefSeq" id="WP_345728499.1">
    <property type="nucleotide sequence ID" value="NZ_BAAAYN010000017.1"/>
</dbReference>
<organism evidence="3 4">
    <name type="scientific">Cryptosporangium minutisporangium</name>
    <dbReference type="NCBI Taxonomy" id="113569"/>
    <lineage>
        <taxon>Bacteria</taxon>
        <taxon>Bacillati</taxon>
        <taxon>Actinomycetota</taxon>
        <taxon>Actinomycetes</taxon>
        <taxon>Cryptosporangiales</taxon>
        <taxon>Cryptosporangiaceae</taxon>
        <taxon>Cryptosporangium</taxon>
    </lineage>
</organism>
<accession>A0ABP6SYN4</accession>
<dbReference type="EMBL" id="BAAAYN010000017">
    <property type="protein sequence ID" value="GAA3387055.1"/>
    <property type="molecule type" value="Genomic_DNA"/>
</dbReference>
<feature type="transmembrane region" description="Helical" evidence="1">
    <location>
        <begin position="12"/>
        <end position="35"/>
    </location>
</feature>
<name>A0ABP6SYN4_9ACTN</name>
<dbReference type="InterPro" id="IPR001223">
    <property type="entry name" value="Glyco_hydro18_cat"/>
</dbReference>
<evidence type="ECO:0000256" key="1">
    <source>
        <dbReference type="SAM" id="Phobius"/>
    </source>
</evidence>
<dbReference type="SUPFAM" id="SSF51445">
    <property type="entry name" value="(Trans)glycosidases"/>
    <property type="match status" value="1"/>
</dbReference>
<dbReference type="PROSITE" id="PS51910">
    <property type="entry name" value="GH18_2"/>
    <property type="match status" value="1"/>
</dbReference>
<dbReference type="CDD" id="cd06543">
    <property type="entry name" value="GH18_PF-ChiA-like"/>
    <property type="match status" value="1"/>
</dbReference>
<keyword evidence="1" id="KW-1133">Transmembrane helix</keyword>
<protein>
    <recommendedName>
        <fullName evidence="2">GH18 domain-containing protein</fullName>
    </recommendedName>
</protein>
<keyword evidence="1" id="KW-0472">Membrane</keyword>
<dbReference type="InterPro" id="IPR017853">
    <property type="entry name" value="GH"/>
</dbReference>
<dbReference type="PANTHER" id="PTHR42976">
    <property type="entry name" value="BIFUNCTIONAL CHITINASE/LYSOZYME-RELATED"/>
    <property type="match status" value="1"/>
</dbReference>
<dbReference type="Gene3D" id="3.20.20.80">
    <property type="entry name" value="Glycosidases"/>
    <property type="match status" value="1"/>
</dbReference>
<reference evidence="4" key="1">
    <citation type="journal article" date="2019" name="Int. J. Syst. Evol. Microbiol.">
        <title>The Global Catalogue of Microorganisms (GCM) 10K type strain sequencing project: providing services to taxonomists for standard genome sequencing and annotation.</title>
        <authorList>
            <consortium name="The Broad Institute Genomics Platform"/>
            <consortium name="The Broad Institute Genome Sequencing Center for Infectious Disease"/>
            <person name="Wu L."/>
            <person name="Ma J."/>
        </authorList>
    </citation>
    <scope>NUCLEOTIDE SEQUENCE [LARGE SCALE GENOMIC DNA]</scope>
    <source>
        <strain evidence="4">JCM 9458</strain>
    </source>
</reference>
<comment type="caution">
    <text evidence="3">The sequence shown here is derived from an EMBL/GenBank/DDBJ whole genome shotgun (WGS) entry which is preliminary data.</text>
</comment>
<keyword evidence="4" id="KW-1185">Reference proteome</keyword>